<accession>A0ABT4BTY2</accession>
<dbReference type="GO" id="GO:0009003">
    <property type="term" value="F:signal peptidase activity"/>
    <property type="evidence" value="ECO:0007669"/>
    <property type="project" value="UniProtKB-EC"/>
</dbReference>
<dbReference type="SUPFAM" id="SSF51306">
    <property type="entry name" value="LexA/Signal peptidase"/>
    <property type="match status" value="1"/>
</dbReference>
<sequence length="195" mass="21959">MNHQHIQIYYTKPASQKLTGSFTANCYEWIEAFITSLIAVVILFTFFFRVVNVSGPSMLPTLKSNDRVVLSSCFYKPHRGDIVVITHTQKLKEPIIKRVIALENQKVDINFETGVVSVDGVPLDESAYIQNGITNQPTDYQFPLTVPAGHVFVLGDNRGVSNDSRFSEVGMIDERYILGKAEMVVFPFNRLGKIK</sequence>
<dbReference type="EMBL" id="JAPOHA010000007">
    <property type="protein sequence ID" value="MCY1714329.1"/>
    <property type="molecule type" value="Genomic_DNA"/>
</dbReference>
<dbReference type="CDD" id="cd06530">
    <property type="entry name" value="S26_SPase_I"/>
    <property type="match status" value="1"/>
</dbReference>
<dbReference type="InterPro" id="IPR019533">
    <property type="entry name" value="Peptidase_S26"/>
</dbReference>
<evidence type="ECO:0000259" key="7">
    <source>
        <dbReference type="Pfam" id="PF10502"/>
    </source>
</evidence>
<comment type="subcellular location">
    <subcellularLocation>
        <location evidence="2">Cell membrane</location>
        <topology evidence="2">Single-pass type II membrane protein</topology>
    </subcellularLocation>
    <subcellularLocation>
        <location evidence="6">Membrane</location>
        <topology evidence="6">Single-pass type II membrane protein</topology>
    </subcellularLocation>
</comment>
<dbReference type="EC" id="3.4.21.89" evidence="4 6"/>
<dbReference type="PANTHER" id="PTHR43390:SF1">
    <property type="entry name" value="CHLOROPLAST PROCESSING PEPTIDASE"/>
    <property type="match status" value="1"/>
</dbReference>
<comment type="caution">
    <text evidence="8">The sequence shown here is derived from an EMBL/GenBank/DDBJ whole genome shotgun (WGS) entry which is preliminary data.</text>
</comment>
<keyword evidence="5 6" id="KW-0378">Hydrolase</keyword>
<evidence type="ECO:0000256" key="3">
    <source>
        <dbReference type="ARBA" id="ARBA00009370"/>
    </source>
</evidence>
<reference evidence="8 9" key="1">
    <citation type="submission" date="2022-11" db="EMBL/GenBank/DDBJ databases">
        <authorList>
            <person name="Caiyu Z."/>
        </authorList>
    </citation>
    <scope>NUCLEOTIDE SEQUENCE [LARGE SCALE GENOMIC DNA]</scope>
    <source>
        <strain evidence="8 9">YR-4</strain>
    </source>
</reference>
<comment type="similarity">
    <text evidence="3 6">Belongs to the peptidase S26 family.</text>
</comment>
<keyword evidence="6" id="KW-0472">Membrane</keyword>
<evidence type="ECO:0000256" key="4">
    <source>
        <dbReference type="ARBA" id="ARBA00013208"/>
    </source>
</evidence>
<dbReference type="NCBIfam" id="TIGR02227">
    <property type="entry name" value="sigpep_I_bact"/>
    <property type="match status" value="1"/>
</dbReference>
<keyword evidence="9" id="KW-1185">Reference proteome</keyword>
<dbReference type="RefSeq" id="WP_268058370.1">
    <property type="nucleotide sequence ID" value="NZ_JAPOHA010000007.1"/>
</dbReference>
<dbReference type="Pfam" id="PF10502">
    <property type="entry name" value="Peptidase_S26"/>
    <property type="match status" value="1"/>
</dbReference>
<keyword evidence="6" id="KW-0645">Protease</keyword>
<dbReference type="PRINTS" id="PR00727">
    <property type="entry name" value="LEADERPTASE"/>
</dbReference>
<protein>
    <recommendedName>
        <fullName evidence="4 6">Signal peptidase I</fullName>
        <ecNumber evidence="4 6">3.4.21.89</ecNumber>
    </recommendedName>
</protein>
<proteinExistence type="inferred from homology"/>
<organism evidence="8 9">
    <name type="scientific">Caproiciproducens galactitolivorans</name>
    <dbReference type="NCBI Taxonomy" id="642589"/>
    <lineage>
        <taxon>Bacteria</taxon>
        <taxon>Bacillati</taxon>
        <taxon>Bacillota</taxon>
        <taxon>Clostridia</taxon>
        <taxon>Eubacteriales</taxon>
        <taxon>Acutalibacteraceae</taxon>
        <taxon>Caproiciproducens</taxon>
    </lineage>
</organism>
<evidence type="ECO:0000256" key="5">
    <source>
        <dbReference type="ARBA" id="ARBA00022801"/>
    </source>
</evidence>
<keyword evidence="6" id="KW-0812">Transmembrane</keyword>
<evidence type="ECO:0000313" key="9">
    <source>
        <dbReference type="Proteomes" id="UP001082703"/>
    </source>
</evidence>
<feature type="transmembrane region" description="Helical" evidence="6">
    <location>
        <begin position="29"/>
        <end position="48"/>
    </location>
</feature>
<evidence type="ECO:0000256" key="2">
    <source>
        <dbReference type="ARBA" id="ARBA00004401"/>
    </source>
</evidence>
<keyword evidence="6" id="KW-1133">Transmembrane helix</keyword>
<dbReference type="PROSITE" id="PS00761">
    <property type="entry name" value="SPASE_I_3"/>
    <property type="match status" value="1"/>
</dbReference>
<name>A0ABT4BTY2_9FIRM</name>
<evidence type="ECO:0000256" key="6">
    <source>
        <dbReference type="RuleBase" id="RU362042"/>
    </source>
</evidence>
<dbReference type="Proteomes" id="UP001082703">
    <property type="component" value="Unassembled WGS sequence"/>
</dbReference>
<dbReference type="InterPro" id="IPR036286">
    <property type="entry name" value="LexA/Signal_pep-like_sf"/>
</dbReference>
<dbReference type="InterPro" id="IPR000223">
    <property type="entry name" value="Pept_S26A_signal_pept_1"/>
</dbReference>
<evidence type="ECO:0000313" key="8">
    <source>
        <dbReference type="EMBL" id="MCY1714329.1"/>
    </source>
</evidence>
<dbReference type="InterPro" id="IPR019758">
    <property type="entry name" value="Pept_S26A_signal_pept_1_CS"/>
</dbReference>
<gene>
    <name evidence="8" type="primary">lepB</name>
    <name evidence="8" type="ORF">OUY18_08680</name>
</gene>
<dbReference type="Gene3D" id="2.10.109.10">
    <property type="entry name" value="Umud Fragment, subunit A"/>
    <property type="match status" value="1"/>
</dbReference>
<dbReference type="PANTHER" id="PTHR43390">
    <property type="entry name" value="SIGNAL PEPTIDASE I"/>
    <property type="match status" value="1"/>
</dbReference>
<feature type="domain" description="Peptidase S26" evidence="7">
    <location>
        <begin position="27"/>
        <end position="185"/>
    </location>
</feature>
<evidence type="ECO:0000256" key="1">
    <source>
        <dbReference type="ARBA" id="ARBA00000677"/>
    </source>
</evidence>
<comment type="catalytic activity">
    <reaction evidence="1 6">
        <text>Cleavage of hydrophobic, N-terminal signal or leader sequences from secreted and periplasmic proteins.</text>
        <dbReference type="EC" id="3.4.21.89"/>
    </reaction>
</comment>